<reference evidence="3" key="1">
    <citation type="journal article" date="2020" name="mSystems">
        <title>Genome- and Community-Level Interaction Insights into Carbon Utilization and Element Cycling Functions of Hydrothermarchaeota in Hydrothermal Sediment.</title>
        <authorList>
            <person name="Zhou Z."/>
            <person name="Liu Y."/>
            <person name="Xu W."/>
            <person name="Pan J."/>
            <person name="Luo Z.H."/>
            <person name="Li M."/>
        </authorList>
    </citation>
    <scope>NUCLEOTIDE SEQUENCE [LARGE SCALE GENOMIC DNA]</scope>
    <source>
        <strain evidence="3">SpSt-418</strain>
    </source>
</reference>
<dbReference type="GO" id="GO:0043164">
    <property type="term" value="P:Gram-negative-bacterium-type cell wall biogenesis"/>
    <property type="evidence" value="ECO:0007669"/>
    <property type="project" value="TreeGrafter"/>
</dbReference>
<dbReference type="InterPro" id="IPR014729">
    <property type="entry name" value="Rossmann-like_a/b/a_fold"/>
</dbReference>
<evidence type="ECO:0000259" key="2">
    <source>
        <dbReference type="Pfam" id="PF02698"/>
    </source>
</evidence>
<keyword evidence="1" id="KW-1133">Transmembrane helix</keyword>
<protein>
    <submittedName>
        <fullName evidence="3">YdcF family protein</fullName>
    </submittedName>
</protein>
<evidence type="ECO:0000256" key="1">
    <source>
        <dbReference type="SAM" id="Phobius"/>
    </source>
</evidence>
<keyword evidence="1" id="KW-0472">Membrane</keyword>
<organism evidence="3">
    <name type="scientific">Oscillatoriales cyanobacterium SpSt-418</name>
    <dbReference type="NCBI Taxonomy" id="2282169"/>
    <lineage>
        <taxon>Bacteria</taxon>
        <taxon>Bacillati</taxon>
        <taxon>Cyanobacteriota</taxon>
        <taxon>Cyanophyceae</taxon>
        <taxon>Oscillatoriophycideae</taxon>
        <taxon>Oscillatoriales</taxon>
    </lineage>
</organism>
<evidence type="ECO:0000313" key="3">
    <source>
        <dbReference type="EMBL" id="HFM98192.1"/>
    </source>
</evidence>
<keyword evidence="1" id="KW-0812">Transmembrane</keyword>
<dbReference type="InterPro" id="IPR051599">
    <property type="entry name" value="Cell_Envelope_Assoc"/>
</dbReference>
<dbReference type="PANTHER" id="PTHR30336:SF4">
    <property type="entry name" value="ENVELOPE BIOGENESIS FACTOR ELYC"/>
    <property type="match status" value="1"/>
</dbReference>
<feature type="transmembrane region" description="Helical" evidence="1">
    <location>
        <begin position="29"/>
        <end position="52"/>
    </location>
</feature>
<dbReference type="GO" id="GO:0005886">
    <property type="term" value="C:plasma membrane"/>
    <property type="evidence" value="ECO:0007669"/>
    <property type="project" value="TreeGrafter"/>
</dbReference>
<comment type="caution">
    <text evidence="3">The sequence shown here is derived from an EMBL/GenBank/DDBJ whole genome shotgun (WGS) entry which is preliminary data.</text>
</comment>
<dbReference type="PANTHER" id="PTHR30336">
    <property type="entry name" value="INNER MEMBRANE PROTEIN, PROBABLE PERMEASE"/>
    <property type="match status" value="1"/>
</dbReference>
<accession>A0A7C3PCY0</accession>
<proteinExistence type="predicted"/>
<sequence>MEILIVLTIIGILWLISPRKLRRRFITPLAIVLALIVFITSPVTASLINWGLTANLPPDTGEKTDAIVILGRGPELRNRRVEIAEELWTAKRAPIIFISGMLDAREMIEQLTALGVTPTALSGEACSQSTYENAEYTAALLYPQGVRKVLLITDPSHMQRSLRSFQSFGFKVTPSISPLPPQTSSVQSIWLALREYGGLLDYQRRGWFQPVAQAKLEKPDPQILRKFSDWYCVVKGEPKKP</sequence>
<dbReference type="EMBL" id="DSRU01000157">
    <property type="protein sequence ID" value="HFM98192.1"/>
    <property type="molecule type" value="Genomic_DNA"/>
</dbReference>
<name>A0A7C3PCY0_9CYAN</name>
<dbReference type="CDD" id="cd06259">
    <property type="entry name" value="YdcF-like"/>
    <property type="match status" value="1"/>
</dbReference>
<feature type="domain" description="DUF218" evidence="2">
    <location>
        <begin position="65"/>
        <end position="198"/>
    </location>
</feature>
<gene>
    <name evidence="3" type="ORF">ENR64_10640</name>
</gene>
<dbReference type="Gene3D" id="3.40.50.620">
    <property type="entry name" value="HUPs"/>
    <property type="match status" value="1"/>
</dbReference>
<dbReference type="GO" id="GO:0000270">
    <property type="term" value="P:peptidoglycan metabolic process"/>
    <property type="evidence" value="ECO:0007669"/>
    <property type="project" value="TreeGrafter"/>
</dbReference>
<dbReference type="InterPro" id="IPR003848">
    <property type="entry name" value="DUF218"/>
</dbReference>
<dbReference type="AlphaFoldDB" id="A0A7C3PCY0"/>
<dbReference type="Pfam" id="PF02698">
    <property type="entry name" value="DUF218"/>
    <property type="match status" value="1"/>
</dbReference>